<evidence type="ECO:0000313" key="1">
    <source>
        <dbReference type="EMBL" id="ORY03575.1"/>
    </source>
</evidence>
<dbReference type="EMBL" id="MCFA01000145">
    <property type="protein sequence ID" value="ORY03575.1"/>
    <property type="molecule type" value="Genomic_DNA"/>
</dbReference>
<accession>A0A1Y1Z177</accession>
<dbReference type="Proteomes" id="UP000193144">
    <property type="component" value="Unassembled WGS sequence"/>
</dbReference>
<gene>
    <name evidence="1" type="ORF">BCR34DRAFT_591536</name>
</gene>
<dbReference type="PANTHER" id="PTHR38790:SF4">
    <property type="entry name" value="2EXR DOMAIN-CONTAINING PROTEIN"/>
    <property type="match status" value="1"/>
</dbReference>
<reference evidence="1 2" key="1">
    <citation type="submission" date="2016-07" db="EMBL/GenBank/DDBJ databases">
        <title>Pervasive Adenine N6-methylation of Active Genes in Fungi.</title>
        <authorList>
            <consortium name="DOE Joint Genome Institute"/>
            <person name="Mondo S.J."/>
            <person name="Dannebaum R.O."/>
            <person name="Kuo R.C."/>
            <person name="Labutti K."/>
            <person name="Haridas S."/>
            <person name="Kuo A."/>
            <person name="Salamov A."/>
            <person name="Ahrendt S.R."/>
            <person name="Lipzen A."/>
            <person name="Sullivan W."/>
            <person name="Andreopoulos W.B."/>
            <person name="Clum A."/>
            <person name="Lindquist E."/>
            <person name="Daum C."/>
            <person name="Ramamoorthy G.K."/>
            <person name="Gryganskyi A."/>
            <person name="Culley D."/>
            <person name="Magnuson J.K."/>
            <person name="James T.Y."/>
            <person name="O'Malley M.A."/>
            <person name="Stajich J.E."/>
            <person name="Spatafora J.W."/>
            <person name="Visel A."/>
            <person name="Grigoriev I.V."/>
        </authorList>
    </citation>
    <scope>NUCLEOTIDE SEQUENCE [LARGE SCALE GENOMIC DNA]</scope>
    <source>
        <strain evidence="1 2">CBS 115471</strain>
    </source>
</reference>
<proteinExistence type="predicted"/>
<name>A0A1Y1Z177_9PLEO</name>
<evidence type="ECO:0000313" key="2">
    <source>
        <dbReference type="Proteomes" id="UP000193144"/>
    </source>
</evidence>
<sequence>MALVNKTAITVRNATDSPLLRLSDELRNQTYQFATSRNAIFVRMNITHWLRGGRAHRWRRDCRLEAEYYEESKAVESISRVPTSNVFSLERACRQTNAEVSGIDICKGNILSFKDPTALYLFATYALRNEERKAIRTISIPDAERFLQGAEKFSIPFRKAFPILKRVLFHGRSLDAQDLPRCAPANLYCSMLFPLPNTNMWKLIQLGLMTYTSS</sequence>
<comment type="caution">
    <text evidence="1">The sequence shown here is derived from an EMBL/GenBank/DDBJ whole genome shotgun (WGS) entry which is preliminary data.</text>
</comment>
<dbReference type="PANTHER" id="PTHR38790">
    <property type="entry name" value="2EXR DOMAIN-CONTAINING PROTEIN-RELATED"/>
    <property type="match status" value="1"/>
</dbReference>
<protein>
    <submittedName>
        <fullName evidence="1">Uncharacterized protein</fullName>
    </submittedName>
</protein>
<dbReference type="OrthoDB" id="5413827at2759"/>
<keyword evidence="2" id="KW-1185">Reference proteome</keyword>
<organism evidence="1 2">
    <name type="scientific">Clohesyomyces aquaticus</name>
    <dbReference type="NCBI Taxonomy" id="1231657"/>
    <lineage>
        <taxon>Eukaryota</taxon>
        <taxon>Fungi</taxon>
        <taxon>Dikarya</taxon>
        <taxon>Ascomycota</taxon>
        <taxon>Pezizomycotina</taxon>
        <taxon>Dothideomycetes</taxon>
        <taxon>Pleosporomycetidae</taxon>
        <taxon>Pleosporales</taxon>
        <taxon>Lindgomycetaceae</taxon>
        <taxon>Clohesyomyces</taxon>
    </lineage>
</organism>
<dbReference type="AlphaFoldDB" id="A0A1Y1Z177"/>